<dbReference type="Proteomes" id="UP000050741">
    <property type="component" value="Unassembled WGS sequence"/>
</dbReference>
<reference evidence="1" key="1">
    <citation type="submission" date="2013-12" db="EMBL/GenBank/DDBJ databases">
        <authorList>
            <person name="Aslett M."/>
        </authorList>
    </citation>
    <scope>NUCLEOTIDE SEQUENCE [LARGE SCALE GENOMIC DNA]</scope>
    <source>
        <strain evidence="1">Lindley</strain>
    </source>
</reference>
<organism evidence="1 2">
    <name type="scientific">Globodera pallida</name>
    <name type="common">Potato cyst nematode worm</name>
    <name type="synonym">Heterodera pallida</name>
    <dbReference type="NCBI Taxonomy" id="36090"/>
    <lineage>
        <taxon>Eukaryota</taxon>
        <taxon>Metazoa</taxon>
        <taxon>Ecdysozoa</taxon>
        <taxon>Nematoda</taxon>
        <taxon>Chromadorea</taxon>
        <taxon>Rhabditida</taxon>
        <taxon>Tylenchina</taxon>
        <taxon>Tylenchomorpha</taxon>
        <taxon>Tylenchoidea</taxon>
        <taxon>Heteroderidae</taxon>
        <taxon>Heteroderinae</taxon>
        <taxon>Globodera</taxon>
    </lineage>
</organism>
<name>A0A183CM22_GLOPA</name>
<protein>
    <submittedName>
        <fullName evidence="2">F-box domain-containing protein</fullName>
    </submittedName>
</protein>
<reference evidence="1" key="2">
    <citation type="submission" date="2014-05" db="EMBL/GenBank/DDBJ databases">
        <title>The genome and life-stage specific transcriptomes of Globodera pallida elucidate key aspects of plant parasitism by a cyst nematode.</title>
        <authorList>
            <person name="Cotton J.A."/>
            <person name="Lilley C.J."/>
            <person name="Jones L.M."/>
            <person name="Kikuchi T."/>
            <person name="Reid A.J."/>
            <person name="Thorpe P."/>
            <person name="Tsai I.J."/>
            <person name="Beasley H."/>
            <person name="Blok V."/>
            <person name="Cock P.J.A."/>
            <person name="Van den Akker S.E."/>
            <person name="Holroyd N."/>
            <person name="Hunt M."/>
            <person name="Mantelin S."/>
            <person name="Naghra H."/>
            <person name="Pain A."/>
            <person name="Palomares-Rius J.E."/>
            <person name="Zarowiecki M."/>
            <person name="Berriman M."/>
            <person name="Jones J.T."/>
            <person name="Urwin P.E."/>
        </authorList>
    </citation>
    <scope>NUCLEOTIDE SEQUENCE [LARGE SCALE GENOMIC DNA]</scope>
    <source>
        <strain evidence="1">Lindley</strain>
    </source>
</reference>
<dbReference type="AlphaFoldDB" id="A0A183CM22"/>
<accession>A0A183CM22</accession>
<evidence type="ECO:0000313" key="1">
    <source>
        <dbReference type="Proteomes" id="UP000050741"/>
    </source>
</evidence>
<dbReference type="WBParaSite" id="GPLIN_001392800">
    <property type="protein sequence ID" value="GPLIN_001392800"/>
    <property type="gene ID" value="GPLIN_001392800"/>
</dbReference>
<proteinExistence type="predicted"/>
<reference evidence="2" key="3">
    <citation type="submission" date="2016-06" db="UniProtKB">
        <authorList>
            <consortium name="WormBaseParasite"/>
        </authorList>
    </citation>
    <scope>IDENTIFICATION</scope>
</reference>
<evidence type="ECO:0000313" key="2">
    <source>
        <dbReference type="WBParaSite" id="GPLIN_001392800"/>
    </source>
</evidence>
<sequence>MANNGSSNGTTFEALQLKPCARHGRCCIHRKADDATLNVLNKRNMKQQRINCSSSVSNVFLKLFGYNYMPMMSPLARMYNIGWLKVFEFICPVELGLVIALTSTDFNGIVDTHFLMRKWSLGRLRILRANDGNGAEIVNEPRLAERLPIPPQLLPANVVDFERILISYVDKSVILFLQRIRHLFDSSGVTVCVRISDNEQHSWDIVRNNIFPLVAQNLCGLSLFFISDIVNLRQRSPSILRECRNLRAIHYLGHFPHFPGADNNDASAPEALAKWLLTPRADGLPKTLYCCYSSLGIGRLRESFDNAREAASFIITFHVEAAFVVTFETVNNLSGERLSLRRQNADDNWLLVRKPIRHDEAQWAELEVEAIEWAWRARQKRIMIKFNDDEIGDMGDG</sequence>
<keyword evidence="1" id="KW-1185">Reference proteome</keyword>